<reference evidence="1" key="1">
    <citation type="journal article" date="2005" name="Environ. Microbiol.">
        <title>Novel genes for nitrite reductase and Amo-related proteins indicate a role of uncultivated mesophilic crenarchaeota in nitrogen cycling.</title>
        <authorList>
            <person name="Treusch A.H."/>
            <person name="Leininger S."/>
            <person name="Kletzin A."/>
            <person name="Schuster S.C."/>
            <person name="Klenk H.-P."/>
            <person name="Schleper C."/>
        </authorList>
    </citation>
    <scope>NUCLEOTIDE SEQUENCE</scope>
</reference>
<accession>Q701V0</accession>
<protein>
    <submittedName>
        <fullName evidence="1">Uncharacterized protein</fullName>
    </submittedName>
</protein>
<organism evidence="1">
    <name type="scientific">uncultured crenarchaeote</name>
    <dbReference type="NCBI Taxonomy" id="29281"/>
    <lineage>
        <taxon>Archaea</taxon>
        <taxon>Thermoproteota</taxon>
        <taxon>environmental samples</taxon>
    </lineage>
</organism>
<proteinExistence type="predicted"/>
<name>Q701V0_9CREN</name>
<dbReference type="AlphaFoldDB" id="Q701V0"/>
<sequence length="98" mass="11518">MNIPDFRKKFLRDFKLLQDQFDSTHGDNDRMRTIIEKQLQLCNAYKPLIKNLQESNEVATMIHDLTTKTLVLKLTGDLEKDVAKLTSRLDNLEEKLNR</sequence>
<evidence type="ECO:0000313" key="1">
    <source>
        <dbReference type="EMBL" id="CAF28774.1"/>
    </source>
</evidence>
<dbReference type="EMBL" id="AJ627422">
    <property type="protein sequence ID" value="CAF28774.1"/>
    <property type="molecule type" value="Genomic_DNA"/>
</dbReference>